<dbReference type="InterPro" id="IPR043132">
    <property type="entry name" value="BCAT-like_C"/>
</dbReference>
<protein>
    <recommendedName>
        <fullName evidence="3">Aminotransferase class IV</fullName>
    </recommendedName>
</protein>
<dbReference type="InterPro" id="IPR036038">
    <property type="entry name" value="Aminotransferase-like"/>
</dbReference>
<sequence>MAHATVNGVPATLDDLVPLAFAGYGHYSSMQVRDGRVRGLGLHLCRLREASVELFGAAVPDERVREYIRATLVGDASVEVYMFGPDSGEPSVLVRADEPVHPSPTPVGVRTARFGRWRPEVKNLARMGAVYLRRRARVDGFDDVLFVGDDGLVAEGSTWNVLFLDADGTTVFPVAPMLTGTTVRLIRAGLSGAVVDRPVHVDDLGSMRGAVWTSSHTPARPIAAIDGVAVPVDEDWLATLRAAFSENVPEVV</sequence>
<dbReference type="Proteomes" id="UP000635606">
    <property type="component" value="Unassembled WGS sequence"/>
</dbReference>
<evidence type="ECO:0000313" key="1">
    <source>
        <dbReference type="EMBL" id="GIJ67262.1"/>
    </source>
</evidence>
<name>A0A8J3ZNI2_9ACTN</name>
<dbReference type="Gene3D" id="3.20.10.10">
    <property type="entry name" value="D-amino Acid Aminotransferase, subunit A, domain 2"/>
    <property type="match status" value="1"/>
</dbReference>
<comment type="caution">
    <text evidence="1">The sequence shown here is derived from an EMBL/GenBank/DDBJ whole genome shotgun (WGS) entry which is preliminary data.</text>
</comment>
<reference evidence="1" key="1">
    <citation type="submission" date="2021-01" db="EMBL/GenBank/DDBJ databases">
        <title>Whole genome shotgun sequence of Virgisporangium ochraceum NBRC 16418.</title>
        <authorList>
            <person name="Komaki H."/>
            <person name="Tamura T."/>
        </authorList>
    </citation>
    <scope>NUCLEOTIDE SEQUENCE</scope>
    <source>
        <strain evidence="1">NBRC 16418</strain>
    </source>
</reference>
<evidence type="ECO:0008006" key="3">
    <source>
        <dbReference type="Google" id="ProtNLM"/>
    </source>
</evidence>
<dbReference type="NCBIfam" id="NF006734">
    <property type="entry name" value="PRK09266.1"/>
    <property type="match status" value="1"/>
</dbReference>
<dbReference type="SUPFAM" id="SSF56752">
    <property type="entry name" value="D-aminoacid aminotransferase-like PLP-dependent enzymes"/>
    <property type="match status" value="1"/>
</dbReference>
<keyword evidence="2" id="KW-1185">Reference proteome</keyword>
<organism evidence="1 2">
    <name type="scientific">Virgisporangium ochraceum</name>
    <dbReference type="NCBI Taxonomy" id="65505"/>
    <lineage>
        <taxon>Bacteria</taxon>
        <taxon>Bacillati</taxon>
        <taxon>Actinomycetota</taxon>
        <taxon>Actinomycetes</taxon>
        <taxon>Micromonosporales</taxon>
        <taxon>Micromonosporaceae</taxon>
        <taxon>Virgisporangium</taxon>
    </lineage>
</organism>
<dbReference type="GO" id="GO:0003824">
    <property type="term" value="F:catalytic activity"/>
    <property type="evidence" value="ECO:0007669"/>
    <property type="project" value="InterPro"/>
</dbReference>
<proteinExistence type="predicted"/>
<dbReference type="InterPro" id="IPR001544">
    <property type="entry name" value="Aminotrans_IV"/>
</dbReference>
<dbReference type="AlphaFoldDB" id="A0A8J3ZNI2"/>
<dbReference type="EMBL" id="BOPH01000024">
    <property type="protein sequence ID" value="GIJ67262.1"/>
    <property type="molecule type" value="Genomic_DNA"/>
</dbReference>
<dbReference type="Pfam" id="PF01063">
    <property type="entry name" value="Aminotran_4"/>
    <property type="match status" value="1"/>
</dbReference>
<gene>
    <name evidence="1" type="ORF">Voc01_021790</name>
</gene>
<evidence type="ECO:0000313" key="2">
    <source>
        <dbReference type="Proteomes" id="UP000635606"/>
    </source>
</evidence>
<accession>A0A8J3ZNI2</accession>
<dbReference type="RefSeq" id="WP_203927219.1">
    <property type="nucleotide sequence ID" value="NZ_BOPH01000024.1"/>
</dbReference>